<dbReference type="CDD" id="cd02440">
    <property type="entry name" value="AdoMet_MTases"/>
    <property type="match status" value="1"/>
</dbReference>
<evidence type="ECO:0000256" key="3">
    <source>
        <dbReference type="PROSITE-ProRule" id="PRU00182"/>
    </source>
</evidence>
<dbReference type="InterPro" id="IPR004538">
    <property type="entry name" value="Hemolysin_A/TlyA"/>
</dbReference>
<proteinExistence type="inferred from homology"/>
<keyword evidence="6" id="KW-1185">Reference proteome</keyword>
<accession>A0ABQ5YAM7</accession>
<dbReference type="Gene3D" id="3.10.290.10">
    <property type="entry name" value="RNA-binding S4 domain"/>
    <property type="match status" value="1"/>
</dbReference>
<comment type="caution">
    <text evidence="5">The sequence shown here is derived from an EMBL/GenBank/DDBJ whole genome shotgun (WGS) entry which is preliminary data.</text>
</comment>
<dbReference type="InterPro" id="IPR029063">
    <property type="entry name" value="SAM-dependent_MTases_sf"/>
</dbReference>
<evidence type="ECO:0000259" key="4">
    <source>
        <dbReference type="Pfam" id="PF01728"/>
    </source>
</evidence>
<dbReference type="InterPro" id="IPR002877">
    <property type="entry name" value="RNA_MeTrfase_FtsJ_dom"/>
</dbReference>
<gene>
    <name evidence="5" type="ORF">GCM10007907_07950</name>
</gene>
<feature type="domain" description="Ribosomal RNA methyltransferase FtsJ" evidence="4">
    <location>
        <begin position="66"/>
        <end position="252"/>
    </location>
</feature>
<evidence type="ECO:0000256" key="1">
    <source>
        <dbReference type="ARBA" id="ARBA00022884"/>
    </source>
</evidence>
<comment type="similarity">
    <text evidence="2">Belongs to the TlyA family.</text>
</comment>
<dbReference type="InterPro" id="IPR036986">
    <property type="entry name" value="S4_RNA-bd_sf"/>
</dbReference>
<sequence length="255" mass="26851">MTELIRADILLTELGLAPSRTAAQSYIAGGRVHLLEAGRRTLVSKPSQKLLADAQLEVVPDPADRFVSRGGLKLAGALAETGLDVAGWRCLDVGISTGGFCDCLLQAGAAAVVGVDVGHGQLHPALQDDPRVSLFEGVNARVLDVAELLAANGGQAYDLAVADLSFISLTLVLPAVAPLVRPGGRLLWLVKPQFEVGREGIAKGGIVRDASLYEGVRLKVTQTVQDQGLRLDAWLDSPIAGGDGNREFFMLLTKL</sequence>
<dbReference type="Pfam" id="PF01728">
    <property type="entry name" value="FtsJ"/>
    <property type="match status" value="1"/>
</dbReference>
<dbReference type="PANTHER" id="PTHR32319">
    <property type="entry name" value="BACTERIAL HEMOLYSIN-LIKE PROTEIN"/>
    <property type="match status" value="1"/>
</dbReference>
<dbReference type="EMBL" id="BSOG01000001">
    <property type="protein sequence ID" value="GLR12005.1"/>
    <property type="molecule type" value="Genomic_DNA"/>
</dbReference>
<evidence type="ECO:0000313" key="6">
    <source>
        <dbReference type="Proteomes" id="UP001156706"/>
    </source>
</evidence>
<dbReference type="PROSITE" id="PS50889">
    <property type="entry name" value="S4"/>
    <property type="match status" value="1"/>
</dbReference>
<organism evidence="5 6">
    <name type="scientific">Chitinimonas prasina</name>
    <dbReference type="NCBI Taxonomy" id="1434937"/>
    <lineage>
        <taxon>Bacteria</taxon>
        <taxon>Pseudomonadati</taxon>
        <taxon>Pseudomonadota</taxon>
        <taxon>Betaproteobacteria</taxon>
        <taxon>Neisseriales</taxon>
        <taxon>Chitinibacteraceae</taxon>
        <taxon>Chitinimonas</taxon>
    </lineage>
</organism>
<dbReference type="SUPFAM" id="SSF53335">
    <property type="entry name" value="S-adenosyl-L-methionine-dependent methyltransferases"/>
    <property type="match status" value="1"/>
</dbReference>
<dbReference type="Gene3D" id="3.40.50.150">
    <property type="entry name" value="Vaccinia Virus protein VP39"/>
    <property type="match status" value="1"/>
</dbReference>
<name>A0ABQ5YAM7_9NEIS</name>
<dbReference type="RefSeq" id="WP_284195144.1">
    <property type="nucleotide sequence ID" value="NZ_BSOG01000001.1"/>
</dbReference>
<dbReference type="CDD" id="cd00165">
    <property type="entry name" value="S4"/>
    <property type="match status" value="1"/>
</dbReference>
<dbReference type="PANTHER" id="PTHR32319:SF0">
    <property type="entry name" value="BACTERIAL HEMOLYSIN-LIKE PROTEIN"/>
    <property type="match status" value="1"/>
</dbReference>
<dbReference type="PIRSF" id="PIRSF005578">
    <property type="entry name" value="TlyA"/>
    <property type="match status" value="1"/>
</dbReference>
<evidence type="ECO:0000313" key="5">
    <source>
        <dbReference type="EMBL" id="GLR12005.1"/>
    </source>
</evidence>
<protein>
    <submittedName>
        <fullName evidence="5">Hemolysin</fullName>
    </submittedName>
</protein>
<evidence type="ECO:0000256" key="2">
    <source>
        <dbReference type="ARBA" id="ARBA00029460"/>
    </source>
</evidence>
<reference evidence="6" key="1">
    <citation type="journal article" date="2019" name="Int. J. Syst. Evol. Microbiol.">
        <title>The Global Catalogue of Microorganisms (GCM) 10K type strain sequencing project: providing services to taxonomists for standard genome sequencing and annotation.</title>
        <authorList>
            <consortium name="The Broad Institute Genomics Platform"/>
            <consortium name="The Broad Institute Genome Sequencing Center for Infectious Disease"/>
            <person name="Wu L."/>
            <person name="Ma J."/>
        </authorList>
    </citation>
    <scope>NUCLEOTIDE SEQUENCE [LARGE SCALE GENOMIC DNA]</scope>
    <source>
        <strain evidence="6">NBRC 110044</strain>
    </source>
</reference>
<dbReference type="InterPro" id="IPR047048">
    <property type="entry name" value="TlyA"/>
</dbReference>
<dbReference type="Proteomes" id="UP001156706">
    <property type="component" value="Unassembled WGS sequence"/>
</dbReference>
<keyword evidence="1 3" id="KW-0694">RNA-binding</keyword>